<name>A8BRL8_GIAIC</name>
<dbReference type="VEuPathDB" id="GiardiaDB:GL50803_17012"/>
<evidence type="ECO:0000313" key="2">
    <source>
        <dbReference type="EMBL" id="KAE8305981.1"/>
    </source>
</evidence>
<keyword evidence="3" id="KW-1185">Reference proteome</keyword>
<feature type="compositionally biased region" description="Basic and acidic residues" evidence="1">
    <location>
        <begin position="353"/>
        <end position="371"/>
    </location>
</feature>
<gene>
    <name evidence="2" type="ORF">GL50803_0017012</name>
</gene>
<feature type="compositionally biased region" description="Polar residues" evidence="1">
    <location>
        <begin position="410"/>
        <end position="419"/>
    </location>
</feature>
<dbReference type="OMA" id="PAILRTM"/>
<feature type="compositionally biased region" description="Basic and acidic residues" evidence="1">
    <location>
        <begin position="385"/>
        <end position="407"/>
    </location>
</feature>
<sequence>MVDAYPADFSKDVAQAAEDEVDIDIAAAFKAFTDPAVYNQPIKEDVKTDPTLSTTKVGRMQKLSKLELNEQQSRTLVLTNVAVSTTRKTLEQTFLVLIKNLTGQTITIVHPSTRHDYAAIDAIESTTPLVQVDPIRFPSIEVVYYRGIEVDDPSKVATCLDKKLIAISGGGSKAQGATKLALVRFTNDTLIDLIITHFSGRIKIDGRHIFMYPGKLEHAELKQPQSIFISGLTDKKMDIELLLDYLEKKYKFILTNLRIFKAEGTSERRSFCIVELDKSCWPLDNRIWLTEDTIPDTEVTFKIMKCVSEKKAQKRKEKSIRSEKFRQSRMGQNQFIDRQQRDGPAILRTMQNKYRDQTERAQRSREDERAARSTFNSTGPARSVRPVEMKAPRDPSKKPRWTPEQRSARAATSGNAGRA</sequence>
<dbReference type="AlphaFoldDB" id="A8BRL8"/>
<organism evidence="2 3">
    <name type="scientific">Giardia intestinalis (strain ATCC 50803 / WB clone C6)</name>
    <name type="common">Giardia lamblia</name>
    <dbReference type="NCBI Taxonomy" id="184922"/>
    <lineage>
        <taxon>Eukaryota</taxon>
        <taxon>Metamonada</taxon>
        <taxon>Diplomonadida</taxon>
        <taxon>Hexamitidae</taxon>
        <taxon>Giardiinae</taxon>
        <taxon>Giardia</taxon>
    </lineage>
</organism>
<evidence type="ECO:0000256" key="1">
    <source>
        <dbReference type="SAM" id="MobiDB-lite"/>
    </source>
</evidence>
<evidence type="ECO:0000313" key="3">
    <source>
        <dbReference type="Proteomes" id="UP000001548"/>
    </source>
</evidence>
<feature type="region of interest" description="Disordered" evidence="1">
    <location>
        <begin position="312"/>
        <end position="419"/>
    </location>
</feature>
<reference evidence="2 3" key="1">
    <citation type="journal article" date="2007" name="Science">
        <title>Genomic minimalism in the early diverging intestinal parasite Giardia lamblia.</title>
        <authorList>
            <person name="Morrison H.G."/>
            <person name="McArthur A.G."/>
            <person name="Gillin F.D."/>
            <person name="Aley S.B."/>
            <person name="Adam R.D."/>
            <person name="Olsen G.J."/>
            <person name="Best A.A."/>
            <person name="Cande W.Z."/>
            <person name="Chen F."/>
            <person name="Cipriano M.J."/>
            <person name="Davids B.J."/>
            <person name="Dawson S.C."/>
            <person name="Elmendorf H.G."/>
            <person name="Hehl A.B."/>
            <person name="Holder M.E."/>
            <person name="Huse S.M."/>
            <person name="Kim U.U."/>
            <person name="Lasek-Nesselquist E."/>
            <person name="Manning G."/>
            <person name="Nigam A."/>
            <person name="Nixon J.E."/>
            <person name="Palm D."/>
            <person name="Passamaneck N.E."/>
            <person name="Prabhu A."/>
            <person name="Reich C.I."/>
            <person name="Reiner D.S."/>
            <person name="Samuelson J."/>
            <person name="Svard S.G."/>
            <person name="Sogin M.L."/>
        </authorList>
    </citation>
    <scope>NUCLEOTIDE SEQUENCE [LARGE SCALE GENOMIC DNA]</scope>
    <source>
        <strain evidence="2 3">WB C6</strain>
    </source>
</reference>
<accession>A8BRL8</accession>
<protein>
    <submittedName>
        <fullName evidence="2">Uncharacterized protein</fullName>
    </submittedName>
</protein>
<dbReference type="KEGG" id="gla:GL50803_0017012"/>
<proteinExistence type="predicted"/>
<dbReference type="Proteomes" id="UP000001548">
    <property type="component" value="Unassembled WGS sequence"/>
</dbReference>
<dbReference type="HOGENOM" id="CLU_656301_0_0_1"/>
<dbReference type="RefSeq" id="XP_001705297.1">
    <property type="nucleotide sequence ID" value="XM_001705245.1"/>
</dbReference>
<dbReference type="GeneID" id="5698147"/>
<dbReference type="EMBL" id="AACB03000001">
    <property type="protein sequence ID" value="KAE8305981.1"/>
    <property type="molecule type" value="Genomic_DNA"/>
</dbReference>
<comment type="caution">
    <text evidence="2">The sequence shown here is derived from an EMBL/GenBank/DDBJ whole genome shotgun (WGS) entry which is preliminary data.</text>
</comment>